<dbReference type="InterPro" id="IPR011009">
    <property type="entry name" value="Kinase-like_dom_sf"/>
</dbReference>
<dbReference type="Proteomes" id="UP000318380">
    <property type="component" value="Unassembled WGS sequence"/>
</dbReference>
<dbReference type="Pfam" id="PF01636">
    <property type="entry name" value="APH"/>
    <property type="match status" value="1"/>
</dbReference>
<dbReference type="GO" id="GO:0016740">
    <property type="term" value="F:transferase activity"/>
    <property type="evidence" value="ECO:0007669"/>
    <property type="project" value="UniProtKB-KW"/>
</dbReference>
<proteinExistence type="predicted"/>
<dbReference type="RefSeq" id="WP_145801906.1">
    <property type="nucleotide sequence ID" value="NZ_VIVK01000001.1"/>
</dbReference>
<dbReference type="InterPro" id="IPR002575">
    <property type="entry name" value="Aminoglycoside_PTrfase"/>
</dbReference>
<comment type="caution">
    <text evidence="2">The sequence shown here is derived from an EMBL/GenBank/DDBJ whole genome shotgun (WGS) entry which is preliminary data.</text>
</comment>
<protein>
    <submittedName>
        <fullName evidence="2">Phosphotransferase family enzyme</fullName>
    </submittedName>
</protein>
<accession>A0A561BJN2</accession>
<feature type="domain" description="Aminoglycoside phosphotransferase" evidence="1">
    <location>
        <begin position="66"/>
        <end position="242"/>
    </location>
</feature>
<keyword evidence="2" id="KW-0808">Transferase</keyword>
<evidence type="ECO:0000313" key="3">
    <source>
        <dbReference type="Proteomes" id="UP000318380"/>
    </source>
</evidence>
<sequence>MTASTERAARADHAVRTAAAAAKELGLTVTDPTVLYDVFSVVVHLKPSPVVARIPAVLPGSSLAPALAVKRLQKELDLARWLADQGHLVVTPTPLVPLRPVQRDGLSMTFWTYVEHDKSAAPDYDHGTALSAELHAVLAGYQGELPWMPALDSVPEVLRDLPRDTALLEPADYDRIEKEWATLEPVVMSRAGFEQRFPAARVQPIHGDAPAYNVIPTADGVLWSDFEDAGLGPVEWDLAGFGPELAAKYDEAAARLGRPGHDQQILQVMDTARTLQFMACLPLVPQLPELAEGLKMTIDAWRDTPFAGGL</sequence>
<name>A0A561BJN2_9ACTN</name>
<reference evidence="2 3" key="1">
    <citation type="submission" date="2019-06" db="EMBL/GenBank/DDBJ databases">
        <title>Sequencing the genomes of 1000 actinobacteria strains.</title>
        <authorList>
            <person name="Klenk H.-P."/>
        </authorList>
    </citation>
    <scope>NUCLEOTIDE SEQUENCE [LARGE SCALE GENOMIC DNA]</scope>
    <source>
        <strain evidence="2 3">DSM 24683</strain>
    </source>
</reference>
<gene>
    <name evidence="2" type="ORF">FB561_0140</name>
</gene>
<evidence type="ECO:0000313" key="2">
    <source>
        <dbReference type="EMBL" id="TWD79088.1"/>
    </source>
</evidence>
<dbReference type="AlphaFoldDB" id="A0A561BJN2"/>
<evidence type="ECO:0000259" key="1">
    <source>
        <dbReference type="Pfam" id="PF01636"/>
    </source>
</evidence>
<dbReference type="Gene3D" id="3.90.1200.10">
    <property type="match status" value="1"/>
</dbReference>
<dbReference type="EMBL" id="VIVK01000001">
    <property type="protein sequence ID" value="TWD79088.1"/>
    <property type="molecule type" value="Genomic_DNA"/>
</dbReference>
<keyword evidence="3" id="KW-1185">Reference proteome</keyword>
<organism evidence="2 3">
    <name type="scientific">Kribbella amoyensis</name>
    <dbReference type="NCBI Taxonomy" id="996641"/>
    <lineage>
        <taxon>Bacteria</taxon>
        <taxon>Bacillati</taxon>
        <taxon>Actinomycetota</taxon>
        <taxon>Actinomycetes</taxon>
        <taxon>Propionibacteriales</taxon>
        <taxon>Kribbellaceae</taxon>
        <taxon>Kribbella</taxon>
    </lineage>
</organism>
<dbReference type="OrthoDB" id="115252at2"/>
<dbReference type="SUPFAM" id="SSF56112">
    <property type="entry name" value="Protein kinase-like (PK-like)"/>
    <property type="match status" value="1"/>
</dbReference>